<protein>
    <submittedName>
        <fullName evidence="3">Matrix-remodeling-associated protein 7 isoform X1</fullName>
    </submittedName>
</protein>
<gene>
    <name evidence="3" type="primary">MXRA7</name>
</gene>
<reference evidence="2" key="1">
    <citation type="submission" date="2025-05" db="UniProtKB">
        <authorList>
            <consortium name="RefSeq"/>
        </authorList>
    </citation>
    <scope>NUCLEOTIDE SEQUENCE [LARGE SCALE GENOMIC DNA]</scope>
</reference>
<keyword evidence="2" id="KW-1185">Reference proteome</keyword>
<dbReference type="GeneID" id="140704549"/>
<evidence type="ECO:0000313" key="2">
    <source>
        <dbReference type="Proteomes" id="UP001652642"/>
    </source>
</evidence>
<sequence>MLPGRGRNLDNLIPCKMTKRKNLEPPDPKKAPCNSSLLKALEAVVAAGRSGLLGPAAAAAAADIPEVGLGAANGADPQGAPNPIPCLSATEEEEEEKPATTTVSVEPSSVITIVPSSQDTGSLQPVLNDVWICGNSVILTSKKRAESKLHGLQLDIPPLRAHVYWHGVQAMRWEDILPLLHEIYHLRSPPSIIIIHVGEDDLLPGNHTSFLMAMKNDLGILRRALPSVIIIWSSLLPKPVWGKDQKPEEMEKIRKHVNIKMVSHCNKIGVHCLPHNLITSEKTGLFLPDLNDLSDAGADIFISDLKKILRYFSFLWVDEKKLKKYV</sequence>
<evidence type="ECO:0000313" key="3">
    <source>
        <dbReference type="RefSeq" id="XP_072846572.1"/>
    </source>
</evidence>
<evidence type="ECO:0000256" key="1">
    <source>
        <dbReference type="SAM" id="MobiDB-lite"/>
    </source>
</evidence>
<accession>A0ABM5FMD9</accession>
<dbReference type="SUPFAM" id="SSF52266">
    <property type="entry name" value="SGNH hydrolase"/>
    <property type="match status" value="1"/>
</dbReference>
<name>A0ABM5FMD9_9SAUR</name>
<dbReference type="Proteomes" id="UP001652642">
    <property type="component" value="Chromosome 2"/>
</dbReference>
<reference evidence="3" key="2">
    <citation type="submission" date="2025-08" db="UniProtKB">
        <authorList>
            <consortium name="RefSeq"/>
        </authorList>
    </citation>
    <scope>IDENTIFICATION</scope>
</reference>
<dbReference type="InterPro" id="IPR036514">
    <property type="entry name" value="SGNH_hydro_sf"/>
</dbReference>
<organism evidence="2 3">
    <name type="scientific">Pogona vitticeps</name>
    <name type="common">central bearded dragon</name>
    <dbReference type="NCBI Taxonomy" id="103695"/>
    <lineage>
        <taxon>Eukaryota</taxon>
        <taxon>Metazoa</taxon>
        <taxon>Chordata</taxon>
        <taxon>Craniata</taxon>
        <taxon>Vertebrata</taxon>
        <taxon>Euteleostomi</taxon>
        <taxon>Lepidosauria</taxon>
        <taxon>Squamata</taxon>
        <taxon>Bifurcata</taxon>
        <taxon>Unidentata</taxon>
        <taxon>Episquamata</taxon>
        <taxon>Toxicofera</taxon>
        <taxon>Iguania</taxon>
        <taxon>Acrodonta</taxon>
        <taxon>Agamidae</taxon>
        <taxon>Amphibolurinae</taxon>
        <taxon>Pogona</taxon>
    </lineage>
</organism>
<feature type="region of interest" description="Disordered" evidence="1">
    <location>
        <begin position="72"/>
        <end position="104"/>
    </location>
</feature>
<proteinExistence type="predicted"/>
<dbReference type="RefSeq" id="XP_072846572.1">
    <property type="nucleotide sequence ID" value="XM_072990471.1"/>
</dbReference>
<dbReference type="Gene3D" id="3.40.50.1110">
    <property type="entry name" value="SGNH hydrolase"/>
    <property type="match status" value="1"/>
</dbReference>